<dbReference type="OrthoDB" id="3225366at2759"/>
<keyword evidence="1" id="KW-0472">Membrane</keyword>
<evidence type="ECO:0000313" key="3">
    <source>
        <dbReference type="Proteomes" id="UP000813824"/>
    </source>
</evidence>
<keyword evidence="1" id="KW-1133">Transmembrane helix</keyword>
<evidence type="ECO:0000256" key="1">
    <source>
        <dbReference type="SAM" id="Phobius"/>
    </source>
</evidence>
<accession>A0A8K0XQY6</accession>
<keyword evidence="3" id="KW-1185">Reference proteome</keyword>
<dbReference type="AlphaFoldDB" id="A0A8K0XQY6"/>
<feature type="transmembrane region" description="Helical" evidence="1">
    <location>
        <begin position="190"/>
        <end position="210"/>
    </location>
</feature>
<feature type="transmembrane region" description="Helical" evidence="1">
    <location>
        <begin position="67"/>
        <end position="90"/>
    </location>
</feature>
<reference evidence="2" key="1">
    <citation type="journal article" date="2021" name="New Phytol.">
        <title>Evolutionary innovations through gain and loss of genes in the ectomycorrhizal Boletales.</title>
        <authorList>
            <person name="Wu G."/>
            <person name="Miyauchi S."/>
            <person name="Morin E."/>
            <person name="Kuo A."/>
            <person name="Drula E."/>
            <person name="Varga T."/>
            <person name="Kohler A."/>
            <person name="Feng B."/>
            <person name="Cao Y."/>
            <person name="Lipzen A."/>
            <person name="Daum C."/>
            <person name="Hundley H."/>
            <person name="Pangilinan J."/>
            <person name="Johnson J."/>
            <person name="Barry K."/>
            <person name="LaButti K."/>
            <person name="Ng V."/>
            <person name="Ahrendt S."/>
            <person name="Min B."/>
            <person name="Choi I.G."/>
            <person name="Park H."/>
            <person name="Plett J.M."/>
            <person name="Magnuson J."/>
            <person name="Spatafora J.W."/>
            <person name="Nagy L.G."/>
            <person name="Henrissat B."/>
            <person name="Grigoriev I.V."/>
            <person name="Yang Z.L."/>
            <person name="Xu J."/>
            <person name="Martin F.M."/>
        </authorList>
    </citation>
    <scope>NUCLEOTIDE SEQUENCE</scope>
    <source>
        <strain evidence="2">KKN 215</strain>
    </source>
</reference>
<protein>
    <submittedName>
        <fullName evidence="2">Uncharacterized protein</fullName>
    </submittedName>
</protein>
<dbReference type="EMBL" id="JAEVFJ010000011">
    <property type="protein sequence ID" value="KAH8101834.1"/>
    <property type="molecule type" value="Genomic_DNA"/>
</dbReference>
<gene>
    <name evidence="2" type="ORF">BXZ70DRAFT_1007074</name>
</gene>
<proteinExistence type="predicted"/>
<sequence length="268" mass="29456">MSNTEQADLRPFDYELPPAPQKIVDTWVTRLQAVAIVTALLAQIEAGLVGDMEPLDPQTATDVAARFFGYGGLILNLGATLSAVLLLLAVTSVNTQSRRLYMTCSHGYPRKVFQYNDSLKQSQTVDSTPSASKGNFGHNYEYLNPSSSEQNTLQAAIRSFNQTLFRGNTEETILDAFGVASGWGLMLRHCIFCFLGGSIATFVHVTILLWMNESTVVAATLMPVVFVGFVPPVMVYAFRMESKVCPQCKLERANPAISDIQIPDKTKF</sequence>
<organism evidence="2 3">
    <name type="scientific">Cristinia sonorae</name>
    <dbReference type="NCBI Taxonomy" id="1940300"/>
    <lineage>
        <taxon>Eukaryota</taxon>
        <taxon>Fungi</taxon>
        <taxon>Dikarya</taxon>
        <taxon>Basidiomycota</taxon>
        <taxon>Agaricomycotina</taxon>
        <taxon>Agaricomycetes</taxon>
        <taxon>Agaricomycetidae</taxon>
        <taxon>Agaricales</taxon>
        <taxon>Pleurotineae</taxon>
        <taxon>Stephanosporaceae</taxon>
        <taxon>Cristinia</taxon>
    </lineage>
</organism>
<dbReference type="Proteomes" id="UP000813824">
    <property type="component" value="Unassembled WGS sequence"/>
</dbReference>
<name>A0A8K0XQY6_9AGAR</name>
<evidence type="ECO:0000313" key="2">
    <source>
        <dbReference type="EMBL" id="KAH8101834.1"/>
    </source>
</evidence>
<comment type="caution">
    <text evidence="2">The sequence shown here is derived from an EMBL/GenBank/DDBJ whole genome shotgun (WGS) entry which is preliminary data.</text>
</comment>
<feature type="transmembrane region" description="Helical" evidence="1">
    <location>
        <begin position="216"/>
        <end position="238"/>
    </location>
</feature>
<keyword evidence="1" id="KW-0812">Transmembrane</keyword>